<reference evidence="6" key="1">
    <citation type="submission" date="2023-03" db="EMBL/GenBank/DDBJ databases">
        <title>MT1 and MT2 Draft Genomes of Novel Species.</title>
        <authorList>
            <person name="Venkateswaran K."/>
        </authorList>
    </citation>
    <scope>NUCLEOTIDE SEQUENCE</scope>
    <source>
        <strain evidence="6">F6_3S_P_1C</strain>
    </source>
</reference>
<evidence type="ECO:0000256" key="2">
    <source>
        <dbReference type="ARBA" id="ARBA00023125"/>
    </source>
</evidence>
<keyword evidence="3" id="KW-0804">Transcription</keyword>
<dbReference type="SUPFAM" id="SSF46689">
    <property type="entry name" value="Homeodomain-like"/>
    <property type="match status" value="1"/>
</dbReference>
<organism evidence="6 7">
    <name type="scientific">Paenibacillus vandeheii</name>
    <dbReference type="NCBI Taxonomy" id="3035917"/>
    <lineage>
        <taxon>Bacteria</taxon>
        <taxon>Bacillati</taxon>
        <taxon>Bacillota</taxon>
        <taxon>Bacilli</taxon>
        <taxon>Bacillales</taxon>
        <taxon>Paenibacillaceae</taxon>
        <taxon>Paenibacillus</taxon>
    </lineage>
</organism>
<feature type="domain" description="HTH tetR-type" evidence="5">
    <location>
        <begin position="32"/>
        <end position="92"/>
    </location>
</feature>
<proteinExistence type="predicted"/>
<dbReference type="PROSITE" id="PS50977">
    <property type="entry name" value="HTH_TETR_2"/>
    <property type="match status" value="1"/>
</dbReference>
<evidence type="ECO:0000256" key="4">
    <source>
        <dbReference type="PROSITE-ProRule" id="PRU00335"/>
    </source>
</evidence>
<dbReference type="Pfam" id="PF13305">
    <property type="entry name" value="TetR_C_33"/>
    <property type="match status" value="1"/>
</dbReference>
<dbReference type="PANTHER" id="PTHR30055">
    <property type="entry name" value="HTH-TYPE TRANSCRIPTIONAL REGULATOR RUTR"/>
    <property type="match status" value="1"/>
</dbReference>
<evidence type="ECO:0000313" key="7">
    <source>
        <dbReference type="Proteomes" id="UP001174205"/>
    </source>
</evidence>
<evidence type="ECO:0000256" key="1">
    <source>
        <dbReference type="ARBA" id="ARBA00023015"/>
    </source>
</evidence>
<evidence type="ECO:0000313" key="6">
    <source>
        <dbReference type="EMBL" id="MDN4604658.1"/>
    </source>
</evidence>
<name>A0ABT8JHL7_9BACL</name>
<dbReference type="InterPro" id="IPR025996">
    <property type="entry name" value="MT1864/Rv1816-like_C"/>
</dbReference>
<keyword evidence="7" id="KW-1185">Reference proteome</keyword>
<dbReference type="InterPro" id="IPR036271">
    <property type="entry name" value="Tet_transcr_reg_TetR-rel_C_sf"/>
</dbReference>
<comment type="caution">
    <text evidence="6">The sequence shown here is derived from an EMBL/GenBank/DDBJ whole genome shotgun (WGS) entry which is preliminary data.</text>
</comment>
<dbReference type="SUPFAM" id="SSF48498">
    <property type="entry name" value="Tetracyclin repressor-like, C-terminal domain"/>
    <property type="match status" value="1"/>
</dbReference>
<feature type="DNA-binding region" description="H-T-H motif" evidence="4">
    <location>
        <begin position="55"/>
        <end position="74"/>
    </location>
</feature>
<protein>
    <submittedName>
        <fullName evidence="6">TetR/AcrR family transcriptional regulator</fullName>
    </submittedName>
</protein>
<keyword evidence="1" id="KW-0805">Transcription regulation</keyword>
<dbReference type="RefSeq" id="WP_301249051.1">
    <property type="nucleotide sequence ID" value="NZ_JAROCD010000014.1"/>
</dbReference>
<dbReference type="InterPro" id="IPR001647">
    <property type="entry name" value="HTH_TetR"/>
</dbReference>
<accession>A0ABT8JHL7</accession>
<dbReference type="InterPro" id="IPR050109">
    <property type="entry name" value="HTH-type_TetR-like_transc_reg"/>
</dbReference>
<evidence type="ECO:0000259" key="5">
    <source>
        <dbReference type="PROSITE" id="PS50977"/>
    </source>
</evidence>
<evidence type="ECO:0000256" key="3">
    <source>
        <dbReference type="ARBA" id="ARBA00023163"/>
    </source>
</evidence>
<gene>
    <name evidence="6" type="ORF">P5G61_25750</name>
</gene>
<dbReference type="InterPro" id="IPR009057">
    <property type="entry name" value="Homeodomain-like_sf"/>
</dbReference>
<dbReference type="EMBL" id="JAROCD010000014">
    <property type="protein sequence ID" value="MDN4604658.1"/>
    <property type="molecule type" value="Genomic_DNA"/>
</dbReference>
<dbReference type="PANTHER" id="PTHR30055:SF220">
    <property type="entry name" value="TETR-FAMILY REGULATORY PROTEIN"/>
    <property type="match status" value="1"/>
</dbReference>
<dbReference type="Proteomes" id="UP001174205">
    <property type="component" value="Unassembled WGS sequence"/>
</dbReference>
<dbReference type="Gene3D" id="1.10.357.10">
    <property type="entry name" value="Tetracycline Repressor, domain 2"/>
    <property type="match status" value="1"/>
</dbReference>
<sequence>MKVILIRNEDKPSPSKGRGLKTYQEARLQNTENLRKLVVDAAAAILQEEGPEAVTVRRVSQKMGCSTKIIYNLFVNKEGLAQQLYLEGCKLLARRFEEVPLSSDLLQHLLDLGEAFWQFGQDYTSYYKLMFGGAFAEFKPDAESMQGTMTAISRLQILISNAQQQGQISDQEETGTLVSTIWASLHGVIHLYMGGFLADVNAAHTVYKQTMDLMSQSLFAVSKPD</sequence>
<dbReference type="Pfam" id="PF00440">
    <property type="entry name" value="TetR_N"/>
    <property type="match status" value="1"/>
</dbReference>
<keyword evidence="2 4" id="KW-0238">DNA-binding</keyword>